<dbReference type="GO" id="GO:0004659">
    <property type="term" value="F:prenyltransferase activity"/>
    <property type="evidence" value="ECO:0007669"/>
    <property type="project" value="InterPro"/>
</dbReference>
<evidence type="ECO:0000256" key="1">
    <source>
        <dbReference type="ARBA" id="ARBA00022723"/>
    </source>
</evidence>
<dbReference type="RefSeq" id="XP_024874946.1">
    <property type="nucleotide sequence ID" value="XM_025019178.1"/>
</dbReference>
<evidence type="ECO:0000313" key="4">
    <source>
        <dbReference type="RefSeq" id="XP_024874946.1"/>
    </source>
</evidence>
<dbReference type="InterPro" id="IPR008949">
    <property type="entry name" value="Isoprenoid_synthase_dom_sf"/>
</dbReference>
<dbReference type="Proteomes" id="UP000504618">
    <property type="component" value="Unplaced"/>
</dbReference>
<dbReference type="PROSITE" id="PS00444">
    <property type="entry name" value="POLYPRENYL_SYNTHASE_2"/>
    <property type="match status" value="1"/>
</dbReference>
<dbReference type="Pfam" id="PF00348">
    <property type="entry name" value="polyprenyl_synt"/>
    <property type="match status" value="1"/>
</dbReference>
<dbReference type="AlphaFoldDB" id="A0A6J1Q0E4"/>
<keyword evidence="2" id="KW-0460">Magnesium</keyword>
<feature type="non-terminal residue" evidence="4">
    <location>
        <position position="1"/>
    </location>
</feature>
<sequence>IDDIQDNSILRRGIPVAHSVYGIASSLSAANYVLFIALERVINLQHPGATTVYMEQLLELHRGQGMDIFWRDNFICPSEEDYKTMTIRKTGGLFNLAVRLMKLFSTCEEDFSSLIATLGLYFQIRDDYCNLCLGEYTENKSYCEDLTEGKFSFPIIHALTSNPDDRQIINILRQRTKDIEVKRHCIKLLERFGSFKYTRNVLEELDSTARAEIERLGGNPLLVKILDELKNWDTKEAPKDLLTGTF</sequence>
<accession>A0A6J1Q0E4</accession>
<dbReference type="InterPro" id="IPR000092">
    <property type="entry name" value="Polyprenyl_synt"/>
</dbReference>
<dbReference type="OrthoDB" id="6921389at2759"/>
<dbReference type="GeneID" id="112456556"/>
<dbReference type="GO" id="GO:0046872">
    <property type="term" value="F:metal ion binding"/>
    <property type="evidence" value="ECO:0007669"/>
    <property type="project" value="UniProtKB-KW"/>
</dbReference>
<dbReference type="GO" id="GO:0042811">
    <property type="term" value="P:pheromone biosynthetic process"/>
    <property type="evidence" value="ECO:0007669"/>
    <property type="project" value="UniProtKB-ARBA"/>
</dbReference>
<dbReference type="PANTHER" id="PTHR12001:SF44">
    <property type="entry name" value="GERANYLGERANYL PYROPHOSPHATE SYNTHASE"/>
    <property type="match status" value="1"/>
</dbReference>
<evidence type="ECO:0000256" key="2">
    <source>
        <dbReference type="ARBA" id="ARBA00022842"/>
    </source>
</evidence>
<dbReference type="GO" id="GO:0008299">
    <property type="term" value="P:isoprenoid biosynthetic process"/>
    <property type="evidence" value="ECO:0007669"/>
    <property type="project" value="InterPro"/>
</dbReference>
<dbReference type="Gene3D" id="1.10.600.10">
    <property type="entry name" value="Farnesyl Diphosphate Synthase"/>
    <property type="match status" value="1"/>
</dbReference>
<dbReference type="SUPFAM" id="SSF48576">
    <property type="entry name" value="Terpenoid synthases"/>
    <property type="match status" value="1"/>
</dbReference>
<keyword evidence="3" id="KW-1185">Reference proteome</keyword>
<keyword evidence="1" id="KW-0479">Metal-binding</keyword>
<reference evidence="4" key="1">
    <citation type="submission" date="2025-08" db="UniProtKB">
        <authorList>
            <consortium name="RefSeq"/>
        </authorList>
    </citation>
    <scope>IDENTIFICATION</scope>
    <source>
        <tissue evidence="4">Whole body</tissue>
    </source>
</reference>
<organism evidence="3 4">
    <name type="scientific">Temnothorax curvispinosus</name>
    <dbReference type="NCBI Taxonomy" id="300111"/>
    <lineage>
        <taxon>Eukaryota</taxon>
        <taxon>Metazoa</taxon>
        <taxon>Ecdysozoa</taxon>
        <taxon>Arthropoda</taxon>
        <taxon>Hexapoda</taxon>
        <taxon>Insecta</taxon>
        <taxon>Pterygota</taxon>
        <taxon>Neoptera</taxon>
        <taxon>Endopterygota</taxon>
        <taxon>Hymenoptera</taxon>
        <taxon>Apocrita</taxon>
        <taxon>Aculeata</taxon>
        <taxon>Formicoidea</taxon>
        <taxon>Formicidae</taxon>
        <taxon>Myrmicinae</taxon>
        <taxon>Temnothorax</taxon>
    </lineage>
</organism>
<dbReference type="InterPro" id="IPR033749">
    <property type="entry name" value="Polyprenyl_synt_CS"/>
</dbReference>
<dbReference type="PANTHER" id="PTHR12001">
    <property type="entry name" value="GERANYLGERANYL PYROPHOSPHATE SYNTHASE"/>
    <property type="match status" value="1"/>
</dbReference>
<protein>
    <submittedName>
        <fullName evidence="4">Geranylgeranyl pyrophosphate synthase</fullName>
    </submittedName>
</protein>
<proteinExistence type="predicted"/>
<name>A0A6J1Q0E4_9HYME</name>
<gene>
    <name evidence="4" type="primary">LOC112456556</name>
</gene>
<evidence type="ECO:0000313" key="3">
    <source>
        <dbReference type="Proteomes" id="UP000504618"/>
    </source>
</evidence>